<keyword evidence="8" id="KW-1133">Transmembrane helix</keyword>
<evidence type="ECO:0000256" key="10">
    <source>
        <dbReference type="SAM" id="MobiDB-lite"/>
    </source>
</evidence>
<evidence type="ECO:0000256" key="4">
    <source>
        <dbReference type="ARBA" id="ARBA00022475"/>
    </source>
</evidence>
<feature type="compositionally biased region" description="Low complexity" evidence="10">
    <location>
        <begin position="189"/>
        <end position="203"/>
    </location>
</feature>
<dbReference type="InterPro" id="IPR006260">
    <property type="entry name" value="TonB/TolA_C"/>
</dbReference>
<gene>
    <name evidence="12" type="ORF">F0415_07905</name>
</gene>
<dbReference type="Gene3D" id="3.30.2420.10">
    <property type="entry name" value="TonB"/>
    <property type="match status" value="1"/>
</dbReference>
<name>A0A5B2Z771_9GAMM</name>
<dbReference type="AlphaFoldDB" id="A0A5B2Z771"/>
<evidence type="ECO:0000256" key="3">
    <source>
        <dbReference type="ARBA" id="ARBA00022448"/>
    </source>
</evidence>
<reference evidence="12 13" key="2">
    <citation type="submission" date="2019-09" db="EMBL/GenBank/DDBJ databases">
        <authorList>
            <person name="Mazur A."/>
        </authorList>
    </citation>
    <scope>NUCLEOTIDE SEQUENCE [LARGE SCALE GENOMIC DNA]</scope>
    <source>
        <strain evidence="12 13">3729k</strain>
    </source>
</reference>
<comment type="subcellular location">
    <subcellularLocation>
        <location evidence="1">Cell inner membrane</location>
        <topology evidence="1">Single-pass membrane protein</topology>
        <orientation evidence="1">Periplasmic side</orientation>
    </subcellularLocation>
</comment>
<dbReference type="GO" id="GO:0031992">
    <property type="term" value="F:energy transducer activity"/>
    <property type="evidence" value="ECO:0007669"/>
    <property type="project" value="TreeGrafter"/>
</dbReference>
<keyword evidence="7" id="KW-0653">Protein transport</keyword>
<feature type="domain" description="TonB C-terminal" evidence="11">
    <location>
        <begin position="215"/>
        <end position="304"/>
    </location>
</feature>
<dbReference type="PROSITE" id="PS52015">
    <property type="entry name" value="TONB_CTD"/>
    <property type="match status" value="1"/>
</dbReference>
<feature type="compositionally biased region" description="Low complexity" evidence="10">
    <location>
        <begin position="129"/>
        <end position="146"/>
    </location>
</feature>
<keyword evidence="13" id="KW-1185">Reference proteome</keyword>
<evidence type="ECO:0000256" key="2">
    <source>
        <dbReference type="ARBA" id="ARBA00006555"/>
    </source>
</evidence>
<reference evidence="12 13" key="1">
    <citation type="submission" date="2019-09" db="EMBL/GenBank/DDBJ databases">
        <title>Arenimonas chukotkensis sp. nov., a bacterium isolated from Chukotka hot spring, Arctic region, Russia.</title>
        <authorList>
            <person name="Zayulina K.S."/>
            <person name="Prokofeva M.I."/>
            <person name="Elcheninov A.G."/>
            <person name="Novikov A."/>
            <person name="Kochetkova T.V."/>
            <person name="Kublanov I.V."/>
        </authorList>
    </citation>
    <scope>NUCLEOTIDE SEQUENCE [LARGE SCALE GENOMIC DNA]</scope>
    <source>
        <strain evidence="12 13">3729k</strain>
    </source>
</reference>
<dbReference type="SUPFAM" id="SSF74653">
    <property type="entry name" value="TolA/TonB C-terminal domain"/>
    <property type="match status" value="1"/>
</dbReference>
<protein>
    <submittedName>
        <fullName evidence="12">TonB family protein</fullName>
    </submittedName>
</protein>
<dbReference type="Proteomes" id="UP000322165">
    <property type="component" value="Unassembled WGS sequence"/>
</dbReference>
<dbReference type="EMBL" id="VUOD01000005">
    <property type="protein sequence ID" value="KAA2284618.1"/>
    <property type="molecule type" value="Genomic_DNA"/>
</dbReference>
<keyword evidence="6" id="KW-0812">Transmembrane</keyword>
<organism evidence="12 13">
    <name type="scientific">Arenimonas fontis</name>
    <dbReference type="NCBI Taxonomy" id="2608255"/>
    <lineage>
        <taxon>Bacteria</taxon>
        <taxon>Pseudomonadati</taxon>
        <taxon>Pseudomonadota</taxon>
        <taxon>Gammaproteobacteria</taxon>
        <taxon>Lysobacterales</taxon>
        <taxon>Lysobacteraceae</taxon>
        <taxon>Arenimonas</taxon>
    </lineage>
</organism>
<dbReference type="NCBIfam" id="TIGR01352">
    <property type="entry name" value="tonB_Cterm"/>
    <property type="match status" value="1"/>
</dbReference>
<evidence type="ECO:0000256" key="5">
    <source>
        <dbReference type="ARBA" id="ARBA00022519"/>
    </source>
</evidence>
<sequence length="304" mass="31472">MRDAAARALAEQRFYAPAGDNAIEHYLALVALRPDDAALDTTLLELLPYAVIAAEQAIERAEFAEARRLIGLVARVDEGTPAVTRLQHALLSAEAAEAARLQAETEAAARQRGQLATGERTAGDADGRATAPATADLPATAPGTAPQGSGPTEVAGGPPSSPPATALGGAWSARPNAGDATSPVPSPAPLSASPAPLSASPARPVLPSPAPPPGAPKVTPRLASAPIPRYPLMALRRRIEGEVTVAFVVRADGSVEAPRVLSAQPEGVFEEAALEAVRRWRFEPLPGPVEQRQVLQFRLPTQKG</sequence>
<proteinExistence type="inferred from homology"/>
<accession>A0A5B2Z771</accession>
<dbReference type="PANTHER" id="PTHR33446">
    <property type="entry name" value="PROTEIN TONB-RELATED"/>
    <property type="match status" value="1"/>
</dbReference>
<evidence type="ECO:0000256" key="6">
    <source>
        <dbReference type="ARBA" id="ARBA00022692"/>
    </source>
</evidence>
<evidence type="ECO:0000313" key="12">
    <source>
        <dbReference type="EMBL" id="KAA2284618.1"/>
    </source>
</evidence>
<dbReference type="GO" id="GO:0055085">
    <property type="term" value="P:transmembrane transport"/>
    <property type="evidence" value="ECO:0007669"/>
    <property type="project" value="InterPro"/>
</dbReference>
<evidence type="ECO:0000259" key="11">
    <source>
        <dbReference type="PROSITE" id="PS52015"/>
    </source>
</evidence>
<evidence type="ECO:0000256" key="7">
    <source>
        <dbReference type="ARBA" id="ARBA00022927"/>
    </source>
</evidence>
<dbReference type="InterPro" id="IPR037682">
    <property type="entry name" value="TonB_C"/>
</dbReference>
<evidence type="ECO:0000313" key="13">
    <source>
        <dbReference type="Proteomes" id="UP000322165"/>
    </source>
</evidence>
<keyword evidence="4" id="KW-1003">Cell membrane</keyword>
<dbReference type="PANTHER" id="PTHR33446:SF2">
    <property type="entry name" value="PROTEIN TONB"/>
    <property type="match status" value="1"/>
</dbReference>
<feature type="region of interest" description="Disordered" evidence="10">
    <location>
        <begin position="102"/>
        <end position="222"/>
    </location>
</feature>
<dbReference type="GO" id="GO:0098797">
    <property type="term" value="C:plasma membrane protein complex"/>
    <property type="evidence" value="ECO:0007669"/>
    <property type="project" value="TreeGrafter"/>
</dbReference>
<dbReference type="GO" id="GO:0015031">
    <property type="term" value="P:protein transport"/>
    <property type="evidence" value="ECO:0007669"/>
    <property type="project" value="UniProtKB-KW"/>
</dbReference>
<keyword evidence="3" id="KW-0813">Transport</keyword>
<dbReference type="Pfam" id="PF03544">
    <property type="entry name" value="TonB_C"/>
    <property type="match status" value="1"/>
</dbReference>
<feature type="compositionally biased region" description="Low complexity" evidence="10">
    <location>
        <begin position="155"/>
        <end position="170"/>
    </location>
</feature>
<dbReference type="RefSeq" id="WP_188310332.1">
    <property type="nucleotide sequence ID" value="NZ_VUOD01000005.1"/>
</dbReference>
<feature type="compositionally biased region" description="Low complexity" evidence="10">
    <location>
        <begin position="102"/>
        <end position="112"/>
    </location>
</feature>
<comment type="similarity">
    <text evidence="2">Belongs to the TonB family.</text>
</comment>
<evidence type="ECO:0000256" key="9">
    <source>
        <dbReference type="ARBA" id="ARBA00023136"/>
    </source>
</evidence>
<dbReference type="InterPro" id="IPR051045">
    <property type="entry name" value="TonB-dependent_transducer"/>
</dbReference>
<evidence type="ECO:0000256" key="1">
    <source>
        <dbReference type="ARBA" id="ARBA00004383"/>
    </source>
</evidence>
<comment type="caution">
    <text evidence="12">The sequence shown here is derived from an EMBL/GenBank/DDBJ whole genome shotgun (WGS) entry which is preliminary data.</text>
</comment>
<evidence type="ECO:0000256" key="8">
    <source>
        <dbReference type="ARBA" id="ARBA00022989"/>
    </source>
</evidence>
<keyword evidence="5" id="KW-0997">Cell inner membrane</keyword>
<keyword evidence="9" id="KW-0472">Membrane</keyword>
<feature type="compositionally biased region" description="Pro residues" evidence="10">
    <location>
        <begin position="204"/>
        <end position="215"/>
    </location>
</feature>